<evidence type="ECO:0000259" key="1">
    <source>
        <dbReference type="PROSITE" id="PS50181"/>
    </source>
</evidence>
<feature type="domain" description="F-box" evidence="1">
    <location>
        <begin position="24"/>
        <end position="70"/>
    </location>
</feature>
<dbReference type="AlphaFoldDB" id="A0A4Y2V157"/>
<dbReference type="PROSITE" id="PS50181">
    <property type="entry name" value="FBOX"/>
    <property type="match status" value="1"/>
</dbReference>
<name>A0A4Y2V157_ARAVE</name>
<gene>
    <name evidence="2" type="ORF">AVEN_229729_1</name>
</gene>
<dbReference type="SUPFAM" id="SSF81383">
    <property type="entry name" value="F-box domain"/>
    <property type="match status" value="1"/>
</dbReference>
<reference evidence="2 3" key="1">
    <citation type="journal article" date="2019" name="Sci. Rep.">
        <title>Orb-weaving spider Araneus ventricosus genome elucidates the spidroin gene catalogue.</title>
        <authorList>
            <person name="Kono N."/>
            <person name="Nakamura H."/>
            <person name="Ohtoshi R."/>
            <person name="Moran D.A.P."/>
            <person name="Shinohara A."/>
            <person name="Yoshida Y."/>
            <person name="Fujiwara M."/>
            <person name="Mori M."/>
            <person name="Tomita M."/>
            <person name="Arakawa K."/>
        </authorList>
    </citation>
    <scope>NUCLEOTIDE SEQUENCE [LARGE SCALE GENOMIC DNA]</scope>
</reference>
<organism evidence="2 3">
    <name type="scientific">Araneus ventricosus</name>
    <name type="common">Orbweaver spider</name>
    <name type="synonym">Epeira ventricosa</name>
    <dbReference type="NCBI Taxonomy" id="182803"/>
    <lineage>
        <taxon>Eukaryota</taxon>
        <taxon>Metazoa</taxon>
        <taxon>Ecdysozoa</taxon>
        <taxon>Arthropoda</taxon>
        <taxon>Chelicerata</taxon>
        <taxon>Arachnida</taxon>
        <taxon>Araneae</taxon>
        <taxon>Araneomorphae</taxon>
        <taxon>Entelegynae</taxon>
        <taxon>Araneoidea</taxon>
        <taxon>Araneidae</taxon>
        <taxon>Araneus</taxon>
    </lineage>
</organism>
<evidence type="ECO:0000313" key="3">
    <source>
        <dbReference type="Proteomes" id="UP000499080"/>
    </source>
</evidence>
<protein>
    <recommendedName>
        <fullName evidence="1">F-box domain-containing protein</fullName>
    </recommendedName>
</protein>
<evidence type="ECO:0000313" key="2">
    <source>
        <dbReference type="EMBL" id="GBO18368.1"/>
    </source>
</evidence>
<dbReference type="EMBL" id="BGPR01041993">
    <property type="protein sequence ID" value="GBO18368.1"/>
    <property type="molecule type" value="Genomic_DNA"/>
</dbReference>
<dbReference type="InterPro" id="IPR001810">
    <property type="entry name" value="F-box_dom"/>
</dbReference>
<dbReference type="PANTHER" id="PTHR20872">
    <property type="match status" value="1"/>
</dbReference>
<dbReference type="Proteomes" id="UP000499080">
    <property type="component" value="Unassembled WGS sequence"/>
</dbReference>
<keyword evidence="3" id="KW-1185">Reference proteome</keyword>
<dbReference type="Pfam" id="PF12937">
    <property type="entry name" value="F-box-like"/>
    <property type="match status" value="1"/>
</dbReference>
<proteinExistence type="predicted"/>
<accession>A0A4Y2V157</accession>
<dbReference type="InterPro" id="IPR036047">
    <property type="entry name" value="F-box-like_dom_sf"/>
</dbReference>
<sequence length="431" mass="50855">MVRFHLDNLKEETCHGNERTAQIQQGWGELPEPAIEKIFSYLNRRDQNAMSKVCTRWASEYNAPGLWKNFIFYLPEQSRYTEGVCPAVSTARRNAEMFRHVEIICKTRNPFLNKTRVQQLKLFLMALERAPQIIKIKVVGLGKLFSYLSSTLRLEILDNMSRFFRSINTVQEVILCEINISKYEAIQILNSIFHSDNNKIKYVTIRKVVEELEVPSLNGLYEQNINIFSENILTITSIEFDYSKLFEDLLNSLYQKIESGNFHFDKKQHKLKNLKIYHEDNRQFSGILPDTWNGIKTAFPQLNVNIKININNMERVFEHILVKNIPLRGLEMTFDKRSNIQGRQLINKLEDCNYENLEDLKINWFPSINIFAVRPLKQLLCTYTHLRRFHLVAECNSGLIENMILAFFEDHRNDLLEYSIYLKEKLYFESV</sequence>
<dbReference type="Gene3D" id="1.20.1280.50">
    <property type="match status" value="1"/>
</dbReference>
<comment type="caution">
    <text evidence="2">The sequence shown here is derived from an EMBL/GenBank/DDBJ whole genome shotgun (WGS) entry which is preliminary data.</text>
</comment>
<dbReference type="PANTHER" id="PTHR20872:SF1">
    <property type="entry name" value="F-BOX DOMAIN-CONTAINING PROTEIN"/>
    <property type="match status" value="1"/>
</dbReference>